<name>A0A178Y793_9HYPH</name>
<keyword evidence="4" id="KW-1185">Reference proteome</keyword>
<dbReference type="Proteomes" id="UP000094025">
    <property type="component" value="Unassembled WGS sequence"/>
</dbReference>
<evidence type="ECO:0000259" key="2">
    <source>
        <dbReference type="Pfam" id="PF18557"/>
    </source>
</evidence>
<dbReference type="OrthoDB" id="8421187at2"/>
<evidence type="ECO:0000256" key="1">
    <source>
        <dbReference type="SAM" id="MobiDB-lite"/>
    </source>
</evidence>
<evidence type="ECO:0000313" key="3">
    <source>
        <dbReference type="EMBL" id="OAP43307.1"/>
    </source>
</evidence>
<gene>
    <name evidence="3" type="ORF">AU381_27330</name>
</gene>
<feature type="domain" description="Anti-sigma factor NepR" evidence="2">
    <location>
        <begin position="21"/>
        <end position="55"/>
    </location>
</feature>
<reference evidence="3 4" key="1">
    <citation type="journal article" date="2016" name="Int. J. Syst. Evol. Microbiol.">
        <title>Ensifer glycinis sp. nov., an novel rhizobial species associated with Glycine spp.</title>
        <authorList>
            <person name="Yan H."/>
            <person name="Yan J."/>
            <person name="Sui X.H."/>
            <person name="Wang E.T."/>
            <person name="Chen W.X."/>
            <person name="Zhang X.X."/>
            <person name="Chen W.F."/>
        </authorList>
    </citation>
    <scope>NUCLEOTIDE SEQUENCE [LARGE SCALE GENOMIC DNA]</scope>
    <source>
        <strain evidence="3 4">CCBAU 23380</strain>
    </source>
</reference>
<dbReference type="Pfam" id="PF18557">
    <property type="entry name" value="NepR"/>
    <property type="match status" value="1"/>
</dbReference>
<feature type="region of interest" description="Disordered" evidence="1">
    <location>
        <begin position="1"/>
        <end position="20"/>
    </location>
</feature>
<accession>A0A178Y793</accession>
<evidence type="ECO:0000313" key="4">
    <source>
        <dbReference type="Proteomes" id="UP000094025"/>
    </source>
</evidence>
<dbReference type="STRING" id="1472378.AU381_27330"/>
<protein>
    <recommendedName>
        <fullName evidence="2">Anti-sigma factor NepR domain-containing protein</fullName>
    </recommendedName>
</protein>
<sequence>MRYTSGAGRTASMRPKSDDPNAQIAAKLKALYVSVQEEGIPARFLDLLEKLEAVEKRSMLDGKE</sequence>
<dbReference type="EMBL" id="LPUX01000047">
    <property type="protein sequence ID" value="OAP43307.1"/>
    <property type="molecule type" value="Genomic_DNA"/>
</dbReference>
<dbReference type="InterPro" id="IPR041649">
    <property type="entry name" value="NepR"/>
</dbReference>
<organism evidence="3 4">
    <name type="scientific">Sinorhizobium glycinis</name>
    <dbReference type="NCBI Taxonomy" id="1472378"/>
    <lineage>
        <taxon>Bacteria</taxon>
        <taxon>Pseudomonadati</taxon>
        <taxon>Pseudomonadota</taxon>
        <taxon>Alphaproteobacteria</taxon>
        <taxon>Hyphomicrobiales</taxon>
        <taxon>Rhizobiaceae</taxon>
        <taxon>Sinorhizobium/Ensifer group</taxon>
        <taxon>Sinorhizobium</taxon>
    </lineage>
</organism>
<proteinExistence type="predicted"/>
<dbReference type="AlphaFoldDB" id="A0A178Y793"/>
<comment type="caution">
    <text evidence="3">The sequence shown here is derived from an EMBL/GenBank/DDBJ whole genome shotgun (WGS) entry which is preliminary data.</text>
</comment>